<dbReference type="SFLD" id="SFLDF00027">
    <property type="entry name" value="p-type_atpase"/>
    <property type="match status" value="1"/>
</dbReference>
<comment type="catalytic activity">
    <reaction evidence="10">
        <text>ATP + H2O = ADP + phosphate + H(+)</text>
        <dbReference type="Rhea" id="RHEA:13065"/>
        <dbReference type="ChEBI" id="CHEBI:15377"/>
        <dbReference type="ChEBI" id="CHEBI:15378"/>
        <dbReference type="ChEBI" id="CHEBI:30616"/>
        <dbReference type="ChEBI" id="CHEBI:43474"/>
        <dbReference type="ChEBI" id="CHEBI:456216"/>
    </reaction>
</comment>
<dbReference type="SFLD" id="SFLDG00002">
    <property type="entry name" value="C1.7:_P-type_atpase_like"/>
    <property type="match status" value="1"/>
</dbReference>
<feature type="transmembrane region" description="Helical" evidence="12">
    <location>
        <begin position="116"/>
        <end position="134"/>
    </location>
</feature>
<evidence type="ECO:0000256" key="12">
    <source>
        <dbReference type="RuleBase" id="RU362081"/>
    </source>
</evidence>
<feature type="transmembrane region" description="Helical" evidence="12">
    <location>
        <begin position="366"/>
        <end position="388"/>
    </location>
</feature>
<dbReference type="PRINTS" id="PR00119">
    <property type="entry name" value="CATATPASE"/>
</dbReference>
<dbReference type="InterPro" id="IPR023298">
    <property type="entry name" value="ATPase_P-typ_TM_dom_sf"/>
</dbReference>
<sequence length="721" mass="75159">MTETSQVELVIGGMTCAACATRVERKLNKLDGVQASVNYATERASVHVSSTVDIDDLVHTVSNAGYTAAEVRAERSPAADPVRQLWRRLVIAVVFTFPLGDLSFAVSFLPQVRFPGWQWVCFALAVPVVFYSALPLHRAAVKNARHGTASMDTLVSIGVLASFCWSVYAIFATPDAGSGIYLDVAAGVTTFVLAGRYIEARAKRTAGDALRALSLLGAKDVTILRDGVETLLPVEALRVGDRFVVRPGEKIATDGVVEQGRSAVDTSMMTGEHVPREAEPGTAVVGGSVSLSGRLLVLATGVGADTQLAQMAKLVEQAQSGKAGVQRIADRVAGVFVPVVLVLAAVTLAVWLVASGSTQDSFTAALAVLIIACPCALGLATPTALLVATGRGAQLGILLRGPQALEATRAVDTVLLDKTGTVTVGKMQVCQVELVGTDRSSLLRLVGALESASEHAIAHAVTEYARVECGDLPAVEDFRALPGLGAEGVVDGHNVLVGRVEVFRQRDWVVPDDLVETQVVVGWDGRVRGLITLTDEVKPSAAEAVRQLRALGLKPVLVTGDNAATARAVADEIGVDEVHAGMLPHEKVELVRTLQAAGRSVAMVGDGVNDGPALAAADLGIAIGTGTDVALAAADVILVRDSLTAVVDAVALSRKAMRTIRGNLGWAFGYNVAAVPVAALGLLNPLIAGAAMAFSSLFVVSNSMRLRRFQPGTLGEAPAER</sequence>
<dbReference type="InterPro" id="IPR001757">
    <property type="entry name" value="P_typ_ATPase"/>
</dbReference>
<evidence type="ECO:0000256" key="2">
    <source>
        <dbReference type="ARBA" id="ARBA00006024"/>
    </source>
</evidence>
<dbReference type="NCBIfam" id="TIGR01511">
    <property type="entry name" value="ATPase-IB1_Cu"/>
    <property type="match status" value="1"/>
</dbReference>
<dbReference type="GO" id="GO:0005507">
    <property type="term" value="F:copper ion binding"/>
    <property type="evidence" value="ECO:0007669"/>
    <property type="project" value="TreeGrafter"/>
</dbReference>
<dbReference type="GO" id="GO:0005886">
    <property type="term" value="C:plasma membrane"/>
    <property type="evidence" value="ECO:0007669"/>
    <property type="project" value="UniProtKB-SubCell"/>
</dbReference>
<dbReference type="PROSITE" id="PS50846">
    <property type="entry name" value="HMA_2"/>
    <property type="match status" value="1"/>
</dbReference>
<dbReference type="AlphaFoldDB" id="A0A4R2IWV4"/>
<dbReference type="PRINTS" id="PR00943">
    <property type="entry name" value="CUATPASE"/>
</dbReference>
<dbReference type="InterPro" id="IPR059000">
    <property type="entry name" value="ATPase_P-type_domA"/>
</dbReference>
<dbReference type="InterPro" id="IPR018303">
    <property type="entry name" value="ATPase_P-typ_P_site"/>
</dbReference>
<feature type="transmembrane region" description="Helical" evidence="12">
    <location>
        <begin position="686"/>
        <end position="704"/>
    </location>
</feature>
<comment type="caution">
    <text evidence="14">The sequence shown here is derived from an EMBL/GenBank/DDBJ whole genome shotgun (WGS) entry which is preliminary data.</text>
</comment>
<evidence type="ECO:0000256" key="1">
    <source>
        <dbReference type="ARBA" id="ARBA00004651"/>
    </source>
</evidence>
<dbReference type="SUPFAM" id="SSF56784">
    <property type="entry name" value="HAD-like"/>
    <property type="match status" value="1"/>
</dbReference>
<dbReference type="PANTHER" id="PTHR43520:SF8">
    <property type="entry name" value="P-TYPE CU(+) TRANSPORTER"/>
    <property type="match status" value="1"/>
</dbReference>
<keyword evidence="5 12" id="KW-0547">Nucleotide-binding</keyword>
<dbReference type="EMBL" id="SLWS01000017">
    <property type="protein sequence ID" value="TCO47415.1"/>
    <property type="molecule type" value="Genomic_DNA"/>
</dbReference>
<dbReference type="InterPro" id="IPR036163">
    <property type="entry name" value="HMA_dom_sf"/>
</dbReference>
<evidence type="ECO:0000256" key="8">
    <source>
        <dbReference type="ARBA" id="ARBA00022989"/>
    </source>
</evidence>
<dbReference type="PROSITE" id="PS01047">
    <property type="entry name" value="HMA_1"/>
    <property type="match status" value="1"/>
</dbReference>
<keyword evidence="3 12" id="KW-0812">Transmembrane</keyword>
<dbReference type="Gene3D" id="3.40.50.1000">
    <property type="entry name" value="HAD superfamily/HAD-like"/>
    <property type="match status" value="1"/>
</dbReference>
<dbReference type="Pfam" id="PF00702">
    <property type="entry name" value="Hydrolase"/>
    <property type="match status" value="1"/>
</dbReference>
<dbReference type="Gene3D" id="3.40.1110.10">
    <property type="entry name" value="Calcium-transporting ATPase, cytoplasmic domain N"/>
    <property type="match status" value="1"/>
</dbReference>
<dbReference type="Gene3D" id="3.30.70.100">
    <property type="match status" value="1"/>
</dbReference>
<dbReference type="GO" id="GO:0055070">
    <property type="term" value="P:copper ion homeostasis"/>
    <property type="evidence" value="ECO:0007669"/>
    <property type="project" value="TreeGrafter"/>
</dbReference>
<dbReference type="NCBIfam" id="TIGR01494">
    <property type="entry name" value="ATPase_P-type"/>
    <property type="match status" value="1"/>
</dbReference>
<proteinExistence type="inferred from homology"/>
<evidence type="ECO:0000256" key="5">
    <source>
        <dbReference type="ARBA" id="ARBA00022741"/>
    </source>
</evidence>
<dbReference type="SFLD" id="SFLDS00003">
    <property type="entry name" value="Haloacid_Dehalogenase"/>
    <property type="match status" value="1"/>
</dbReference>
<keyword evidence="15" id="KW-1185">Reference proteome</keyword>
<evidence type="ECO:0000256" key="11">
    <source>
        <dbReference type="ARBA" id="ARBA00074171"/>
    </source>
</evidence>
<dbReference type="InterPro" id="IPR036412">
    <property type="entry name" value="HAD-like_sf"/>
</dbReference>
<evidence type="ECO:0000256" key="7">
    <source>
        <dbReference type="ARBA" id="ARBA00022967"/>
    </source>
</evidence>
<dbReference type="FunFam" id="2.70.150.10:FF:000002">
    <property type="entry name" value="Copper-transporting ATPase 1, putative"/>
    <property type="match status" value="1"/>
</dbReference>
<gene>
    <name evidence="14" type="ORF">EV192_117155</name>
</gene>
<dbReference type="InterPro" id="IPR044492">
    <property type="entry name" value="P_typ_ATPase_HD_dom"/>
</dbReference>
<dbReference type="InterPro" id="IPR008250">
    <property type="entry name" value="ATPase_P-typ_transduc_dom_A_sf"/>
</dbReference>
<accession>A0A4R2IWV4</accession>
<keyword evidence="6 12" id="KW-0067">ATP-binding</keyword>
<evidence type="ECO:0000256" key="10">
    <source>
        <dbReference type="ARBA" id="ARBA00049360"/>
    </source>
</evidence>
<feature type="transmembrane region" description="Helical" evidence="12">
    <location>
        <begin position="663"/>
        <end position="680"/>
    </location>
</feature>
<dbReference type="SUPFAM" id="SSF81653">
    <property type="entry name" value="Calcium ATPase, transduction domain A"/>
    <property type="match status" value="1"/>
</dbReference>
<dbReference type="NCBIfam" id="TIGR01512">
    <property type="entry name" value="ATPase-IB2_Cd"/>
    <property type="match status" value="1"/>
</dbReference>
<dbReference type="GO" id="GO:0043682">
    <property type="term" value="F:P-type divalent copper transporter activity"/>
    <property type="evidence" value="ECO:0007669"/>
    <property type="project" value="TreeGrafter"/>
</dbReference>
<dbReference type="Gene3D" id="2.70.150.10">
    <property type="entry name" value="Calcium-transporting ATPase, cytoplasmic transduction domain A"/>
    <property type="match status" value="1"/>
</dbReference>
<feature type="transmembrane region" description="Helical" evidence="12">
    <location>
        <begin position="154"/>
        <end position="173"/>
    </location>
</feature>
<keyword evidence="12" id="KW-1003">Cell membrane</keyword>
<dbReference type="CDD" id="cd02094">
    <property type="entry name" value="P-type_ATPase_Cu-like"/>
    <property type="match status" value="1"/>
</dbReference>
<evidence type="ECO:0000256" key="6">
    <source>
        <dbReference type="ARBA" id="ARBA00022840"/>
    </source>
</evidence>
<dbReference type="PROSITE" id="PS00154">
    <property type="entry name" value="ATPASE_E1_E2"/>
    <property type="match status" value="1"/>
</dbReference>
<dbReference type="InterPro" id="IPR027256">
    <property type="entry name" value="P-typ_ATPase_IB"/>
</dbReference>
<dbReference type="PANTHER" id="PTHR43520">
    <property type="entry name" value="ATP7, ISOFORM B"/>
    <property type="match status" value="1"/>
</dbReference>
<evidence type="ECO:0000256" key="3">
    <source>
        <dbReference type="ARBA" id="ARBA00022692"/>
    </source>
</evidence>
<dbReference type="GO" id="GO:0016887">
    <property type="term" value="F:ATP hydrolysis activity"/>
    <property type="evidence" value="ECO:0007669"/>
    <property type="project" value="InterPro"/>
</dbReference>
<feature type="transmembrane region" description="Helical" evidence="12">
    <location>
        <begin position="332"/>
        <end position="354"/>
    </location>
</feature>
<keyword evidence="7" id="KW-1278">Translocase</keyword>
<reference evidence="14 15" key="1">
    <citation type="submission" date="2019-03" db="EMBL/GenBank/DDBJ databases">
        <title>Genomic Encyclopedia of Type Strains, Phase IV (KMG-IV): sequencing the most valuable type-strain genomes for metagenomic binning, comparative biology and taxonomic classification.</title>
        <authorList>
            <person name="Goeker M."/>
        </authorList>
    </citation>
    <scope>NUCLEOTIDE SEQUENCE [LARGE SCALE GENOMIC DNA]</scope>
    <source>
        <strain evidence="14 15">DSM 45934</strain>
    </source>
</reference>
<dbReference type="InterPro" id="IPR023214">
    <property type="entry name" value="HAD_sf"/>
</dbReference>
<evidence type="ECO:0000313" key="14">
    <source>
        <dbReference type="EMBL" id="TCO47415.1"/>
    </source>
</evidence>
<keyword evidence="9 12" id="KW-0472">Membrane</keyword>
<keyword evidence="8 12" id="KW-1133">Transmembrane helix</keyword>
<organism evidence="14 15">
    <name type="scientific">Actinocrispum wychmicini</name>
    <dbReference type="NCBI Taxonomy" id="1213861"/>
    <lineage>
        <taxon>Bacteria</taxon>
        <taxon>Bacillati</taxon>
        <taxon>Actinomycetota</taxon>
        <taxon>Actinomycetes</taxon>
        <taxon>Pseudonocardiales</taxon>
        <taxon>Pseudonocardiaceae</taxon>
        <taxon>Actinocrispum</taxon>
    </lineage>
</organism>
<comment type="similarity">
    <text evidence="2 12">Belongs to the cation transport ATPase (P-type) (TC 3.A.3) family. Type IB subfamily.</text>
</comment>
<dbReference type="Pfam" id="PF00403">
    <property type="entry name" value="HMA"/>
    <property type="match status" value="1"/>
</dbReference>
<dbReference type="CDD" id="cd00371">
    <property type="entry name" value="HMA"/>
    <property type="match status" value="1"/>
</dbReference>
<dbReference type="SUPFAM" id="SSF81665">
    <property type="entry name" value="Calcium ATPase, transmembrane domain M"/>
    <property type="match status" value="1"/>
</dbReference>
<evidence type="ECO:0000313" key="15">
    <source>
        <dbReference type="Proteomes" id="UP000295680"/>
    </source>
</evidence>
<evidence type="ECO:0000259" key="13">
    <source>
        <dbReference type="PROSITE" id="PS50846"/>
    </source>
</evidence>
<feature type="transmembrane region" description="Helical" evidence="12">
    <location>
        <begin position="179"/>
        <end position="198"/>
    </location>
</feature>
<keyword evidence="4 12" id="KW-0479">Metal-binding</keyword>
<comment type="subcellular location">
    <subcellularLocation>
        <location evidence="1">Cell membrane</location>
        <topology evidence="1">Multi-pass membrane protein</topology>
    </subcellularLocation>
</comment>
<dbReference type="InterPro" id="IPR017969">
    <property type="entry name" value="Heavy-metal-associated_CS"/>
</dbReference>
<evidence type="ECO:0000256" key="4">
    <source>
        <dbReference type="ARBA" id="ARBA00022723"/>
    </source>
</evidence>
<dbReference type="NCBIfam" id="TIGR01525">
    <property type="entry name" value="ATPase-IB_hvy"/>
    <property type="match status" value="1"/>
</dbReference>
<dbReference type="Proteomes" id="UP000295680">
    <property type="component" value="Unassembled WGS sequence"/>
</dbReference>
<dbReference type="FunFam" id="3.30.70.100:FF:000005">
    <property type="entry name" value="Copper-exporting P-type ATPase A"/>
    <property type="match status" value="1"/>
</dbReference>
<evidence type="ECO:0000256" key="9">
    <source>
        <dbReference type="ARBA" id="ARBA00023136"/>
    </source>
</evidence>
<dbReference type="GO" id="GO:0005524">
    <property type="term" value="F:ATP binding"/>
    <property type="evidence" value="ECO:0007669"/>
    <property type="project" value="UniProtKB-UniRule"/>
</dbReference>
<dbReference type="Pfam" id="PF00122">
    <property type="entry name" value="E1-E2_ATPase"/>
    <property type="match status" value="1"/>
</dbReference>
<dbReference type="SUPFAM" id="SSF55008">
    <property type="entry name" value="HMA, heavy metal-associated domain"/>
    <property type="match status" value="1"/>
</dbReference>
<feature type="domain" description="HMA" evidence="13">
    <location>
        <begin position="5"/>
        <end position="69"/>
    </location>
</feature>
<feature type="transmembrane region" description="Helical" evidence="12">
    <location>
        <begin position="89"/>
        <end position="110"/>
    </location>
</feature>
<dbReference type="InterPro" id="IPR006121">
    <property type="entry name" value="HMA_dom"/>
</dbReference>
<name>A0A4R2IWV4_9PSEU</name>
<protein>
    <recommendedName>
        <fullName evidence="11">Cation-transporting P-type ATPase B</fullName>
    </recommendedName>
</protein>
<dbReference type="InterPro" id="IPR023299">
    <property type="entry name" value="ATPase_P-typ_cyto_dom_N"/>
</dbReference>